<dbReference type="InterPro" id="IPR050455">
    <property type="entry name" value="Tpx_Peroxidase_subfamily"/>
</dbReference>
<evidence type="ECO:0000313" key="9">
    <source>
        <dbReference type="Proteomes" id="UP000095342"/>
    </source>
</evidence>
<dbReference type="GO" id="GO:0008379">
    <property type="term" value="F:thioredoxin peroxidase activity"/>
    <property type="evidence" value="ECO:0007669"/>
    <property type="project" value="UniProtKB-UniRule"/>
</dbReference>
<dbReference type="NCBIfam" id="NF001808">
    <property type="entry name" value="PRK00522.1"/>
    <property type="match status" value="1"/>
</dbReference>
<dbReference type="InterPro" id="IPR013740">
    <property type="entry name" value="Redoxin"/>
</dbReference>
<dbReference type="PANTHER" id="PTHR43110">
    <property type="entry name" value="THIOL PEROXIDASE"/>
    <property type="match status" value="1"/>
</dbReference>
<keyword evidence="1 6" id="KW-0575">Peroxidase</keyword>
<comment type="catalytic activity">
    <reaction evidence="6">
        <text>a hydroperoxide + [thioredoxin]-dithiol = an alcohol + [thioredoxin]-disulfide + H2O</text>
        <dbReference type="Rhea" id="RHEA:62620"/>
        <dbReference type="Rhea" id="RHEA-COMP:10698"/>
        <dbReference type="Rhea" id="RHEA-COMP:10700"/>
        <dbReference type="ChEBI" id="CHEBI:15377"/>
        <dbReference type="ChEBI" id="CHEBI:29950"/>
        <dbReference type="ChEBI" id="CHEBI:30879"/>
        <dbReference type="ChEBI" id="CHEBI:35924"/>
        <dbReference type="ChEBI" id="CHEBI:50058"/>
        <dbReference type="EC" id="1.11.1.24"/>
    </reaction>
</comment>
<comment type="function">
    <text evidence="6">Thiol-specific peroxidase that catalyzes the reduction of hydrogen peroxide and organic hydroperoxides to water and alcohols, respectively. Plays a role in cell protection against oxidative stress by detoxifying peroxides.</text>
</comment>
<comment type="miscellaneous">
    <text evidence="6">The active site is a conserved redox-active cysteine residue, the peroxidatic cysteine (C(P)), which makes the nucleophilic attack on the peroxide substrate. The peroxide oxidizes the C(P)-SH to cysteine sulfenic acid (C(P)-SOH), which then reacts with another cysteine residue, the resolving cysteine (C(R)), to form a disulfide bridge. The disulfide is subsequently reduced by an appropriate electron donor to complete the catalytic cycle. In this atypical 2-Cys peroxiredoxin, C(R) is present in the same subunit to form an intramolecular disulfide. The disulfide is subsequently reduced by thioredoxin.</text>
</comment>
<dbReference type="Gene3D" id="3.40.30.10">
    <property type="entry name" value="Glutaredoxin"/>
    <property type="match status" value="1"/>
</dbReference>
<sequence length="166" mass="17865">MATITLQGNTIHTHGELPAVGGKAPDFRLVDADLNNVELSTYAGKKKLLNIVPSLDTPTCATSTRKFNEFARDRSDVVMLVISADLPFAQKRFCGDEGLANVIPLSLMRSRAFAKDYGVLIEDGPLAGITARAVVVLDENDRVVYTELVSEIADEPDYDAALAALA</sequence>
<reference evidence="8 9" key="1">
    <citation type="submission" date="2016-09" db="EMBL/GenBank/DDBJ databases">
        <title>Acidihalobacter prosperus V6 (DSM14174).</title>
        <authorList>
            <person name="Khaleque H.N."/>
            <person name="Ramsay J.P."/>
            <person name="Murphy R.J.T."/>
            <person name="Kaksonen A.H."/>
            <person name="Boxall N.J."/>
            <person name="Watkin E.L.J."/>
        </authorList>
    </citation>
    <scope>NUCLEOTIDE SEQUENCE [LARGE SCALE GENOMIC DNA]</scope>
    <source>
        <strain evidence="8 9">V6</strain>
    </source>
</reference>
<dbReference type="PROSITE" id="PS01265">
    <property type="entry name" value="TPX"/>
    <property type="match status" value="1"/>
</dbReference>
<feature type="domain" description="Thioredoxin" evidence="7">
    <location>
        <begin position="18"/>
        <end position="166"/>
    </location>
</feature>
<feature type="disulfide bond" description="Redox-active" evidence="6">
    <location>
        <begin position="60"/>
        <end position="94"/>
    </location>
</feature>
<feature type="active site" description="Cysteine sulfenic acid (-SOH) intermediate" evidence="6">
    <location>
        <position position="60"/>
    </location>
</feature>
<evidence type="ECO:0000256" key="1">
    <source>
        <dbReference type="ARBA" id="ARBA00022559"/>
    </source>
</evidence>
<gene>
    <name evidence="6" type="primary">tpx</name>
    <name evidence="8" type="ORF">BJI67_03705</name>
</gene>
<dbReference type="InterPro" id="IPR013766">
    <property type="entry name" value="Thioredoxin_domain"/>
</dbReference>
<keyword evidence="4 6" id="KW-1015">Disulfide bond</keyword>
<keyword evidence="2 6" id="KW-0049">Antioxidant</keyword>
<dbReference type="CDD" id="cd03014">
    <property type="entry name" value="PRX_Atyp2cys"/>
    <property type="match status" value="1"/>
</dbReference>
<proteinExistence type="inferred from homology"/>
<dbReference type="Proteomes" id="UP000095342">
    <property type="component" value="Chromosome"/>
</dbReference>
<dbReference type="KEGG" id="aaeo:BJI67_03705"/>
<name>A0A1D8K5R8_9GAMM</name>
<evidence type="ECO:0000256" key="2">
    <source>
        <dbReference type="ARBA" id="ARBA00022862"/>
    </source>
</evidence>
<keyword evidence="9" id="KW-1185">Reference proteome</keyword>
<evidence type="ECO:0000313" key="8">
    <source>
        <dbReference type="EMBL" id="AOV16295.1"/>
    </source>
</evidence>
<dbReference type="PANTHER" id="PTHR43110:SF1">
    <property type="entry name" value="THIOL PEROXIDASE"/>
    <property type="match status" value="1"/>
</dbReference>
<comment type="subunit">
    <text evidence="6">Homodimer.</text>
</comment>
<evidence type="ECO:0000256" key="3">
    <source>
        <dbReference type="ARBA" id="ARBA00023002"/>
    </source>
</evidence>
<evidence type="ECO:0000259" key="7">
    <source>
        <dbReference type="PROSITE" id="PS51352"/>
    </source>
</evidence>
<dbReference type="PROSITE" id="PS51352">
    <property type="entry name" value="THIOREDOXIN_2"/>
    <property type="match status" value="1"/>
</dbReference>
<dbReference type="RefSeq" id="WP_070071888.1">
    <property type="nucleotide sequence ID" value="NZ_CP017448.1"/>
</dbReference>
<dbReference type="EMBL" id="CP017448">
    <property type="protein sequence ID" value="AOV16295.1"/>
    <property type="molecule type" value="Genomic_DNA"/>
</dbReference>
<dbReference type="InterPro" id="IPR036249">
    <property type="entry name" value="Thioredoxin-like_sf"/>
</dbReference>
<dbReference type="InterPro" id="IPR002065">
    <property type="entry name" value="TPX"/>
</dbReference>
<dbReference type="SUPFAM" id="SSF52833">
    <property type="entry name" value="Thioredoxin-like"/>
    <property type="match status" value="1"/>
</dbReference>
<dbReference type="EC" id="1.11.1.24" evidence="6"/>
<dbReference type="Pfam" id="PF08534">
    <property type="entry name" value="Redoxin"/>
    <property type="match status" value="1"/>
</dbReference>
<comment type="similarity">
    <text evidence="6">Belongs to the peroxiredoxin family. Tpx subfamily.</text>
</comment>
<evidence type="ECO:0000256" key="5">
    <source>
        <dbReference type="ARBA" id="ARBA00023284"/>
    </source>
</evidence>
<organism evidence="8 9">
    <name type="scientific">Acidihalobacter aeolianus</name>
    <dbReference type="NCBI Taxonomy" id="2792603"/>
    <lineage>
        <taxon>Bacteria</taxon>
        <taxon>Pseudomonadati</taxon>
        <taxon>Pseudomonadota</taxon>
        <taxon>Gammaproteobacteria</taxon>
        <taxon>Chromatiales</taxon>
        <taxon>Ectothiorhodospiraceae</taxon>
        <taxon>Acidihalobacter</taxon>
    </lineage>
</organism>
<dbReference type="HAMAP" id="MF_00269">
    <property type="entry name" value="Tpx"/>
    <property type="match status" value="1"/>
</dbReference>
<dbReference type="AlphaFoldDB" id="A0A1D8K5R8"/>
<evidence type="ECO:0000256" key="4">
    <source>
        <dbReference type="ARBA" id="ARBA00023157"/>
    </source>
</evidence>
<accession>A0A1D8K5R8</accession>
<keyword evidence="3 6" id="KW-0560">Oxidoreductase</keyword>
<evidence type="ECO:0000256" key="6">
    <source>
        <dbReference type="HAMAP-Rule" id="MF_00269"/>
    </source>
</evidence>
<dbReference type="InterPro" id="IPR018219">
    <property type="entry name" value="Tpx_CS"/>
</dbReference>
<keyword evidence="5 6" id="KW-0676">Redox-active center</keyword>
<protein>
    <recommendedName>
        <fullName evidence="6">Thiol peroxidase</fullName>
        <shortName evidence="6">Tpx</shortName>
        <ecNumber evidence="6">1.11.1.24</ecNumber>
    </recommendedName>
    <alternativeName>
        <fullName evidence="6">Peroxiredoxin tpx</fullName>
        <shortName evidence="6">Prx</shortName>
    </alternativeName>
    <alternativeName>
        <fullName evidence="6">Thioredoxin peroxidase</fullName>
    </alternativeName>
    <alternativeName>
        <fullName evidence="6">Thioredoxin-dependent peroxiredoxin</fullName>
    </alternativeName>
</protein>